<keyword evidence="5 6" id="KW-0472">Membrane</keyword>
<comment type="subcellular location">
    <subcellularLocation>
        <location evidence="1">Membrane</location>
        <topology evidence="1">Multi-pass membrane protein</topology>
    </subcellularLocation>
</comment>
<evidence type="ECO:0000259" key="7">
    <source>
        <dbReference type="PROSITE" id="PS50850"/>
    </source>
</evidence>
<dbReference type="InterPro" id="IPR036259">
    <property type="entry name" value="MFS_trans_sf"/>
</dbReference>
<dbReference type="OrthoDB" id="7497327at2"/>
<evidence type="ECO:0000256" key="3">
    <source>
        <dbReference type="ARBA" id="ARBA00022692"/>
    </source>
</evidence>
<dbReference type="PANTHER" id="PTHR23505">
    <property type="entry name" value="SPINSTER"/>
    <property type="match status" value="1"/>
</dbReference>
<evidence type="ECO:0000256" key="6">
    <source>
        <dbReference type="SAM" id="Phobius"/>
    </source>
</evidence>
<feature type="transmembrane region" description="Helical" evidence="6">
    <location>
        <begin position="333"/>
        <end position="354"/>
    </location>
</feature>
<gene>
    <name evidence="8" type="ORF">AN936_12760</name>
</gene>
<feature type="transmembrane region" description="Helical" evidence="6">
    <location>
        <begin position="238"/>
        <end position="261"/>
    </location>
</feature>
<dbReference type="RefSeq" id="WP_158500084.1">
    <property type="nucleotide sequence ID" value="NZ_CP012700.1"/>
</dbReference>
<dbReference type="Proteomes" id="UP000058074">
    <property type="component" value="Chromosome"/>
</dbReference>
<feature type="transmembrane region" description="Helical" evidence="6">
    <location>
        <begin position="184"/>
        <end position="203"/>
    </location>
</feature>
<feature type="transmembrane region" description="Helical" evidence="6">
    <location>
        <begin position="366"/>
        <end position="390"/>
    </location>
</feature>
<dbReference type="PANTHER" id="PTHR23505:SF79">
    <property type="entry name" value="PROTEIN SPINSTER"/>
    <property type="match status" value="1"/>
</dbReference>
<dbReference type="EMBL" id="CP012700">
    <property type="protein sequence ID" value="ALH81206.1"/>
    <property type="molecule type" value="Genomic_DNA"/>
</dbReference>
<dbReference type="KEGG" id="smag:AN936_12760"/>
<dbReference type="AlphaFoldDB" id="A0A0N9UW75"/>
<feature type="transmembrane region" description="Helical" evidence="6">
    <location>
        <begin position="273"/>
        <end position="290"/>
    </location>
</feature>
<organism evidence="8 9">
    <name type="scientific">Sphingopyxis macrogoltabida</name>
    <name type="common">Sphingomonas macrogoltabidus</name>
    <dbReference type="NCBI Taxonomy" id="33050"/>
    <lineage>
        <taxon>Bacteria</taxon>
        <taxon>Pseudomonadati</taxon>
        <taxon>Pseudomonadota</taxon>
        <taxon>Alphaproteobacteria</taxon>
        <taxon>Sphingomonadales</taxon>
        <taxon>Sphingomonadaceae</taxon>
        <taxon>Sphingopyxis</taxon>
    </lineage>
</organism>
<dbReference type="Gene3D" id="1.20.1250.20">
    <property type="entry name" value="MFS general substrate transporter like domains"/>
    <property type="match status" value="1"/>
</dbReference>
<dbReference type="PATRIC" id="fig|33050.5.peg.2632"/>
<dbReference type="GO" id="GO:0016020">
    <property type="term" value="C:membrane"/>
    <property type="evidence" value="ECO:0007669"/>
    <property type="project" value="UniProtKB-SubCell"/>
</dbReference>
<dbReference type="CDD" id="cd17328">
    <property type="entry name" value="MFS_spinster_like"/>
    <property type="match status" value="1"/>
</dbReference>
<protein>
    <recommendedName>
        <fullName evidence="7">Major facilitator superfamily (MFS) profile domain-containing protein</fullName>
    </recommendedName>
</protein>
<name>A0A0N9UW75_SPHMC</name>
<evidence type="ECO:0000256" key="5">
    <source>
        <dbReference type="ARBA" id="ARBA00023136"/>
    </source>
</evidence>
<feature type="transmembrane region" description="Helical" evidence="6">
    <location>
        <begin position="63"/>
        <end position="83"/>
    </location>
</feature>
<evidence type="ECO:0000313" key="9">
    <source>
        <dbReference type="Proteomes" id="UP000058074"/>
    </source>
</evidence>
<proteinExistence type="predicted"/>
<dbReference type="GO" id="GO:0022857">
    <property type="term" value="F:transmembrane transporter activity"/>
    <property type="evidence" value="ECO:0007669"/>
    <property type="project" value="InterPro"/>
</dbReference>
<evidence type="ECO:0000256" key="4">
    <source>
        <dbReference type="ARBA" id="ARBA00022989"/>
    </source>
</evidence>
<keyword evidence="4 6" id="KW-1133">Transmembrane helix</keyword>
<dbReference type="InterPro" id="IPR044770">
    <property type="entry name" value="MFS_spinster-like"/>
</dbReference>
<evidence type="ECO:0000313" key="8">
    <source>
        <dbReference type="EMBL" id="ALH81206.1"/>
    </source>
</evidence>
<keyword evidence="3 6" id="KW-0812">Transmembrane</keyword>
<evidence type="ECO:0000256" key="1">
    <source>
        <dbReference type="ARBA" id="ARBA00004141"/>
    </source>
</evidence>
<dbReference type="InterPro" id="IPR020846">
    <property type="entry name" value="MFS_dom"/>
</dbReference>
<dbReference type="PROSITE" id="PS50850">
    <property type="entry name" value="MFS"/>
    <property type="match status" value="1"/>
</dbReference>
<reference evidence="8 9" key="1">
    <citation type="journal article" date="2015" name="Genome Announc.">
        <title>Complete Genome Sequence of Polypropylene Glycol- and Polyethylene Glycol-Degrading Sphingopyxis macrogoltabida Strain EY-1.</title>
        <authorList>
            <person name="Ohtsubo Y."/>
            <person name="Nagata Y."/>
            <person name="Numata M."/>
            <person name="Tsuchikane K."/>
            <person name="Hosoyama A."/>
            <person name="Yamazoe A."/>
            <person name="Tsuda M."/>
            <person name="Fujita N."/>
            <person name="Kawai F."/>
        </authorList>
    </citation>
    <scope>NUCLEOTIDE SEQUENCE [LARGE SCALE GENOMIC DNA]</scope>
    <source>
        <strain evidence="8 9">EY-1</strain>
    </source>
</reference>
<dbReference type="SUPFAM" id="SSF103473">
    <property type="entry name" value="MFS general substrate transporter"/>
    <property type="match status" value="1"/>
</dbReference>
<feature type="transmembrane region" description="Helical" evidence="6">
    <location>
        <begin position="95"/>
        <end position="117"/>
    </location>
</feature>
<feature type="transmembrane region" description="Helical" evidence="6">
    <location>
        <begin position="402"/>
        <end position="422"/>
    </location>
</feature>
<accession>A0A0N9UW75</accession>
<dbReference type="InterPro" id="IPR011701">
    <property type="entry name" value="MFS"/>
</dbReference>
<sequence length="434" mass="46006">MSNKVEAIDAAEAANPWELYGAGQRRTLLFILFLTGTSNYADRNVIGVLLEPIKAEFGVSDTMLGLLTGLAFAIFYVTVGLPIAWLADRGNRKKIIVWSLTVWSIMTALCGVAQNFWQLALARVGVGAGEAGAVPPAQSLIADYYPPEQRAGALGVYMMSSMAGYIIGMTAGGWVAQHYGWREAFLVIGLPGFLLAVAAHFVLREPRLQAGFAVAPEATEDARQSIKLLLAKPAYRNIVYALVVYFLMAYGALVFTASFMIRVHGLTVAEAGGLFGIMSAVGAVVGNLGGGKLGDYLAKRDIAWVAKFPGLALIAALPLYVGSFAMGSVALMIPLSLIGGILLTGAVPTIFAALHVICGSKRRAMAVALAFFFANLIGLGLGPVLAGAISDHMAQIYGPAEGLRYALMIMSLTFLPAGIFMLRAAKYLKSDLEE</sequence>
<keyword evidence="2" id="KW-0813">Transport</keyword>
<feature type="domain" description="Major facilitator superfamily (MFS) profile" evidence="7">
    <location>
        <begin position="28"/>
        <end position="429"/>
    </location>
</feature>
<evidence type="ECO:0000256" key="2">
    <source>
        <dbReference type="ARBA" id="ARBA00022448"/>
    </source>
</evidence>
<dbReference type="Pfam" id="PF07690">
    <property type="entry name" value="MFS_1"/>
    <property type="match status" value="1"/>
</dbReference>